<accession>A0A2M7PLC2</accession>
<dbReference type="Proteomes" id="UP000230646">
    <property type="component" value="Unassembled WGS sequence"/>
</dbReference>
<sequence>MDYFFHGENLSDEEKEIYKQKQKDGFFWQLDLAQKLKLPVIIHCREA</sequence>
<evidence type="ECO:0000313" key="2">
    <source>
        <dbReference type="Proteomes" id="UP000230646"/>
    </source>
</evidence>
<dbReference type="RefSeq" id="WP_406608552.1">
    <property type="nucleotide sequence ID" value="NZ_PFKO01000386.1"/>
</dbReference>
<proteinExistence type="predicted"/>
<evidence type="ECO:0000313" key="1">
    <source>
        <dbReference type="EMBL" id="PIY31097.1"/>
    </source>
</evidence>
<dbReference type="InterPro" id="IPR032466">
    <property type="entry name" value="Metal_Hydrolase"/>
</dbReference>
<dbReference type="InterPro" id="IPR001130">
    <property type="entry name" value="TatD-like"/>
</dbReference>
<name>A0A2M7PLC2_9BACT</name>
<protein>
    <submittedName>
        <fullName evidence="1">Hydrolase TatD</fullName>
    </submittedName>
</protein>
<dbReference type="EMBL" id="PFKO01000386">
    <property type="protein sequence ID" value="PIY31097.1"/>
    <property type="molecule type" value="Genomic_DNA"/>
</dbReference>
<keyword evidence="1" id="KW-0378">Hydrolase</keyword>
<feature type="non-terminal residue" evidence="1">
    <location>
        <position position="47"/>
    </location>
</feature>
<gene>
    <name evidence="1" type="ORF">COZ07_10445</name>
</gene>
<dbReference type="GO" id="GO:0016788">
    <property type="term" value="F:hydrolase activity, acting on ester bonds"/>
    <property type="evidence" value="ECO:0007669"/>
    <property type="project" value="InterPro"/>
</dbReference>
<dbReference type="AlphaFoldDB" id="A0A2M7PLC2"/>
<dbReference type="SUPFAM" id="SSF51556">
    <property type="entry name" value="Metallo-dependent hydrolases"/>
    <property type="match status" value="1"/>
</dbReference>
<comment type="caution">
    <text evidence="1">The sequence shown here is derived from an EMBL/GenBank/DDBJ whole genome shotgun (WGS) entry which is preliminary data.</text>
</comment>
<organism evidence="1 2">
    <name type="scientific">Candidatus Infernicultor aquiphilus</name>
    <dbReference type="NCBI Taxonomy" id="1805029"/>
    <lineage>
        <taxon>Bacteria</taxon>
        <taxon>Pseudomonadati</taxon>
        <taxon>Atribacterota</taxon>
        <taxon>Candidatus Phoenicimicrobiia</taxon>
        <taxon>Candidatus Pheonicimicrobiales</taxon>
        <taxon>Candidatus Phoenicimicrobiaceae</taxon>
        <taxon>Candidatus Infernicultor</taxon>
    </lineage>
</organism>
<dbReference type="Pfam" id="PF01026">
    <property type="entry name" value="TatD_DNase"/>
    <property type="match status" value="1"/>
</dbReference>
<reference evidence="1 2" key="1">
    <citation type="submission" date="2017-09" db="EMBL/GenBank/DDBJ databases">
        <title>Depth-based differentiation of microbial function through sediment-hosted aquifers and enrichment of novel symbionts in the deep terrestrial subsurface.</title>
        <authorList>
            <person name="Probst A.J."/>
            <person name="Ladd B."/>
            <person name="Jarett J.K."/>
            <person name="Geller-Mcgrath D.E."/>
            <person name="Sieber C.M."/>
            <person name="Emerson J.B."/>
            <person name="Anantharaman K."/>
            <person name="Thomas B.C."/>
            <person name="Malmstrom R."/>
            <person name="Stieglmeier M."/>
            <person name="Klingl A."/>
            <person name="Woyke T."/>
            <person name="Ryan C.M."/>
            <person name="Banfield J.F."/>
        </authorList>
    </citation>
    <scope>NUCLEOTIDE SEQUENCE [LARGE SCALE GENOMIC DNA]</scope>
    <source>
        <strain evidence="1">CG_4_10_14_3_um_filter_34_13</strain>
    </source>
</reference>
<dbReference type="Gene3D" id="3.20.20.140">
    <property type="entry name" value="Metal-dependent hydrolases"/>
    <property type="match status" value="1"/>
</dbReference>